<gene>
    <name evidence="1" type="ORF">TRP8649_03734</name>
</gene>
<protein>
    <submittedName>
        <fullName evidence="1">Uncharacterized protein</fullName>
    </submittedName>
</protein>
<dbReference type="RefSeq" id="WP_235872016.1">
    <property type="nucleotide sequence ID" value="NZ_FXXP01000003.1"/>
</dbReference>
<evidence type="ECO:0000313" key="2">
    <source>
        <dbReference type="Proteomes" id="UP000225972"/>
    </source>
</evidence>
<dbReference type="AlphaFoldDB" id="A0A238JHH0"/>
<name>A0A238JHH0_9RHOB</name>
<sequence>MVMKGHNHDNSADAKAGLPEAIDCETQTLLRLFLGPILETASNWDEIKGRFTEKGYGISIRDGRLVILNENGAALCTARGLGVPFAQIASRIGRPNLRMSADGRVGELF</sequence>
<evidence type="ECO:0000313" key="1">
    <source>
        <dbReference type="EMBL" id="SMX29597.1"/>
    </source>
</evidence>
<dbReference type="Proteomes" id="UP000225972">
    <property type="component" value="Unassembled WGS sequence"/>
</dbReference>
<organism evidence="1 2">
    <name type="scientific">Pelagimonas phthalicica</name>
    <dbReference type="NCBI Taxonomy" id="1037362"/>
    <lineage>
        <taxon>Bacteria</taxon>
        <taxon>Pseudomonadati</taxon>
        <taxon>Pseudomonadota</taxon>
        <taxon>Alphaproteobacteria</taxon>
        <taxon>Rhodobacterales</taxon>
        <taxon>Roseobacteraceae</taxon>
        <taxon>Pelagimonas</taxon>
    </lineage>
</organism>
<accession>A0A238JHH0</accession>
<dbReference type="EMBL" id="FXXP01000003">
    <property type="protein sequence ID" value="SMX29597.1"/>
    <property type="molecule type" value="Genomic_DNA"/>
</dbReference>
<reference evidence="2" key="1">
    <citation type="submission" date="2017-05" db="EMBL/GenBank/DDBJ databases">
        <authorList>
            <person name="Rodrigo-Torres L."/>
            <person name="Arahal R. D."/>
            <person name="Lucena T."/>
        </authorList>
    </citation>
    <scope>NUCLEOTIDE SEQUENCE [LARGE SCALE GENOMIC DNA]</scope>
    <source>
        <strain evidence="2">CECT 8649</strain>
    </source>
</reference>
<keyword evidence="2" id="KW-1185">Reference proteome</keyword>
<proteinExistence type="predicted"/>